<dbReference type="InterPro" id="IPR042070">
    <property type="entry name" value="PucR_C-HTH_sf"/>
</dbReference>
<feature type="region of interest" description="Disordered" evidence="1">
    <location>
        <begin position="227"/>
        <end position="342"/>
    </location>
</feature>
<evidence type="ECO:0000256" key="1">
    <source>
        <dbReference type="SAM" id="MobiDB-lite"/>
    </source>
</evidence>
<name>A0A1M6S975_9ACTN</name>
<feature type="domain" description="Purine catabolism PurC-like" evidence="2">
    <location>
        <begin position="24"/>
        <end position="140"/>
    </location>
</feature>
<feature type="compositionally biased region" description="Low complexity" evidence="1">
    <location>
        <begin position="288"/>
        <end position="305"/>
    </location>
</feature>
<feature type="compositionally biased region" description="Gly residues" evidence="1">
    <location>
        <begin position="245"/>
        <end position="258"/>
    </location>
</feature>
<keyword evidence="5" id="KW-1185">Reference proteome</keyword>
<dbReference type="Pfam" id="PF07905">
    <property type="entry name" value="PucR"/>
    <property type="match status" value="1"/>
</dbReference>
<dbReference type="EMBL" id="FQZK01000019">
    <property type="protein sequence ID" value="SHK41107.1"/>
    <property type="molecule type" value="Genomic_DNA"/>
</dbReference>
<evidence type="ECO:0000259" key="2">
    <source>
        <dbReference type="Pfam" id="PF07905"/>
    </source>
</evidence>
<dbReference type="InterPro" id="IPR012914">
    <property type="entry name" value="PucR_dom"/>
</dbReference>
<dbReference type="PANTHER" id="PTHR33744:SF1">
    <property type="entry name" value="DNA-BINDING TRANSCRIPTIONAL ACTIVATOR ADER"/>
    <property type="match status" value="1"/>
</dbReference>
<organism evidence="4 5">
    <name type="scientific">Nocardiopsis flavescens</name>
    <dbReference type="NCBI Taxonomy" id="758803"/>
    <lineage>
        <taxon>Bacteria</taxon>
        <taxon>Bacillati</taxon>
        <taxon>Actinomycetota</taxon>
        <taxon>Actinomycetes</taxon>
        <taxon>Streptosporangiales</taxon>
        <taxon>Nocardiopsidaceae</taxon>
        <taxon>Nocardiopsis</taxon>
    </lineage>
</organism>
<evidence type="ECO:0000313" key="4">
    <source>
        <dbReference type="EMBL" id="SHK41107.1"/>
    </source>
</evidence>
<sequence>MPAPDGAVRRCDLGGSVSITVRDIAAAPHLEVNTAAGFPGLDRVVRWAHVTELPDPVHWLRGGELVLTVGLGLDPDEEGRRAYVRRLHGAGCAGLAFAIDVWLRGAIPAEVLDEGDRLGFPVLRVEGETPFIAVVETVADHYAAERGREQGRVLAAQDAMARAALRSGPAGVMHELASATSGECLLLDRNGMTSRAVPGTERAWHGSVRAAVAGPARTPGMRILAGDGTSGTGGVGGMSRTSDAGGTGGVGGTGGGVPGARTTGAGRTGTGGTADTASGDRTGGGAVTGEAPGAGETAGAAAGPGTATGAGGTPATTGGRTGVGAGAAPAGEGSGAGESGGGGGAGAVLLQTLGTTGRTLGWLALRCADPAASVRVLANHAASLLAVDLLHSRDARRAIFRERAPLLRAAALGGPAGVAPTLPPPPWEVVCYRLGRDADPAPGTPDALDAAADALVEVLGDTGAAQSAGLCPLDGVLVAVLPDTGRPHAGERLLALLPGVPAAGACRARGPGDLASAVSRARGAVPPHGYRHVDEADAWAILRSAVPESGSRAFTEAVLGPLLEHDARNGTELAHTLRHHLDGGGHVEGTARDLGVHRNTLRARLRTAERVLGRSLSDPRARLELWTALSLHPLRCTDGTWHD</sequence>
<reference evidence="4 5" key="1">
    <citation type="submission" date="2016-11" db="EMBL/GenBank/DDBJ databases">
        <authorList>
            <person name="Jaros S."/>
            <person name="Januszkiewicz K."/>
            <person name="Wedrychowicz H."/>
        </authorList>
    </citation>
    <scope>NUCLEOTIDE SEQUENCE [LARGE SCALE GENOMIC DNA]</scope>
    <source>
        <strain evidence="4 5">CGMCC 4.5723</strain>
    </source>
</reference>
<dbReference type="Gene3D" id="1.10.10.2840">
    <property type="entry name" value="PucR C-terminal helix-turn-helix domain"/>
    <property type="match status" value="1"/>
</dbReference>
<dbReference type="Proteomes" id="UP000184452">
    <property type="component" value="Unassembled WGS sequence"/>
</dbReference>
<feature type="compositionally biased region" description="Gly residues" evidence="1">
    <location>
        <begin position="228"/>
        <end position="237"/>
    </location>
</feature>
<dbReference type="InterPro" id="IPR051448">
    <property type="entry name" value="CdaR-like_regulators"/>
</dbReference>
<dbReference type="AlphaFoldDB" id="A0A1M6S975"/>
<dbReference type="InterPro" id="IPR025736">
    <property type="entry name" value="PucR_C-HTH_dom"/>
</dbReference>
<feature type="compositionally biased region" description="Gly residues" evidence="1">
    <location>
        <begin position="332"/>
        <end position="342"/>
    </location>
</feature>
<proteinExistence type="predicted"/>
<dbReference type="Pfam" id="PF13556">
    <property type="entry name" value="HTH_30"/>
    <property type="match status" value="1"/>
</dbReference>
<accession>A0A1M6S975</accession>
<dbReference type="STRING" id="758803.SAMN05421803_11973"/>
<evidence type="ECO:0000313" key="5">
    <source>
        <dbReference type="Proteomes" id="UP000184452"/>
    </source>
</evidence>
<protein>
    <submittedName>
        <fullName evidence="4">PucR C-terminal helix-turn-helix domain-containing protein</fullName>
    </submittedName>
</protein>
<feature type="domain" description="PucR C-terminal helix-turn-helix" evidence="3">
    <location>
        <begin position="573"/>
        <end position="630"/>
    </location>
</feature>
<evidence type="ECO:0000259" key="3">
    <source>
        <dbReference type="Pfam" id="PF13556"/>
    </source>
</evidence>
<dbReference type="PANTHER" id="PTHR33744">
    <property type="entry name" value="CARBOHYDRATE DIACID REGULATOR"/>
    <property type="match status" value="1"/>
</dbReference>
<gene>
    <name evidence="4" type="ORF">SAMN05421803_11973</name>
</gene>